<dbReference type="SMART" id="SM00389">
    <property type="entry name" value="HOX"/>
    <property type="match status" value="1"/>
</dbReference>
<evidence type="ECO:0000259" key="8">
    <source>
        <dbReference type="PROSITE" id="PS50071"/>
    </source>
</evidence>
<dbReference type="CDD" id="cd00086">
    <property type="entry name" value="homeodomain"/>
    <property type="match status" value="1"/>
</dbReference>
<keyword evidence="2 5" id="KW-0238">DNA-binding</keyword>
<gene>
    <name evidence="9" type="ORF">FA15DRAFT_662956</name>
</gene>
<dbReference type="GO" id="GO:0005634">
    <property type="term" value="C:nucleus"/>
    <property type="evidence" value="ECO:0007669"/>
    <property type="project" value="UniProtKB-SubCell"/>
</dbReference>
<reference evidence="9 10" key="1">
    <citation type="journal article" date="2019" name="Nat. Ecol. Evol.">
        <title>Megaphylogeny resolves global patterns of mushroom evolution.</title>
        <authorList>
            <person name="Varga T."/>
            <person name="Krizsan K."/>
            <person name="Foldi C."/>
            <person name="Dima B."/>
            <person name="Sanchez-Garcia M."/>
            <person name="Sanchez-Ramirez S."/>
            <person name="Szollosi G.J."/>
            <person name="Szarkandi J.G."/>
            <person name="Papp V."/>
            <person name="Albert L."/>
            <person name="Andreopoulos W."/>
            <person name="Angelini C."/>
            <person name="Antonin V."/>
            <person name="Barry K.W."/>
            <person name="Bougher N.L."/>
            <person name="Buchanan P."/>
            <person name="Buyck B."/>
            <person name="Bense V."/>
            <person name="Catcheside P."/>
            <person name="Chovatia M."/>
            <person name="Cooper J."/>
            <person name="Damon W."/>
            <person name="Desjardin D."/>
            <person name="Finy P."/>
            <person name="Geml J."/>
            <person name="Haridas S."/>
            <person name="Hughes K."/>
            <person name="Justo A."/>
            <person name="Karasinski D."/>
            <person name="Kautmanova I."/>
            <person name="Kiss B."/>
            <person name="Kocsube S."/>
            <person name="Kotiranta H."/>
            <person name="LaButti K.M."/>
            <person name="Lechner B.E."/>
            <person name="Liimatainen K."/>
            <person name="Lipzen A."/>
            <person name="Lukacs Z."/>
            <person name="Mihaltcheva S."/>
            <person name="Morgado L.N."/>
            <person name="Niskanen T."/>
            <person name="Noordeloos M.E."/>
            <person name="Ohm R.A."/>
            <person name="Ortiz-Santana B."/>
            <person name="Ovrebo C."/>
            <person name="Racz N."/>
            <person name="Riley R."/>
            <person name="Savchenko A."/>
            <person name="Shiryaev A."/>
            <person name="Soop K."/>
            <person name="Spirin V."/>
            <person name="Szebenyi C."/>
            <person name="Tomsovsky M."/>
            <person name="Tulloss R.E."/>
            <person name="Uehling J."/>
            <person name="Grigoriev I.V."/>
            <person name="Vagvolgyi C."/>
            <person name="Papp T."/>
            <person name="Martin F.M."/>
            <person name="Miettinen O."/>
            <person name="Hibbett D.S."/>
            <person name="Nagy L.G."/>
        </authorList>
    </citation>
    <scope>NUCLEOTIDE SEQUENCE [LARGE SCALE GENOMIC DNA]</scope>
    <source>
        <strain evidence="9 10">CBS 121175</strain>
    </source>
</reference>
<evidence type="ECO:0000256" key="7">
    <source>
        <dbReference type="SAM" id="MobiDB-lite"/>
    </source>
</evidence>
<feature type="compositionally biased region" description="Low complexity" evidence="7">
    <location>
        <begin position="427"/>
        <end position="463"/>
    </location>
</feature>
<dbReference type="InterPro" id="IPR009057">
    <property type="entry name" value="Homeodomain-like_sf"/>
</dbReference>
<dbReference type="PANTHER" id="PTHR46123">
    <property type="entry name" value="MIX-TYPE HOMEOBOX GENE 1-RELATED"/>
    <property type="match status" value="1"/>
</dbReference>
<protein>
    <recommendedName>
        <fullName evidence="8">Homeobox domain-containing protein</fullName>
    </recommendedName>
</protein>
<keyword evidence="3 5" id="KW-0371">Homeobox</keyword>
<evidence type="ECO:0000256" key="5">
    <source>
        <dbReference type="PROSITE-ProRule" id="PRU00108"/>
    </source>
</evidence>
<dbReference type="Proteomes" id="UP000307440">
    <property type="component" value="Unassembled WGS sequence"/>
</dbReference>
<evidence type="ECO:0000256" key="3">
    <source>
        <dbReference type="ARBA" id="ARBA00023155"/>
    </source>
</evidence>
<dbReference type="PROSITE" id="PS50071">
    <property type="entry name" value="HOMEOBOX_2"/>
    <property type="match status" value="1"/>
</dbReference>
<keyword evidence="10" id="KW-1185">Reference proteome</keyword>
<dbReference type="InterPro" id="IPR051306">
    <property type="entry name" value="Homeobox_regulator"/>
</dbReference>
<dbReference type="InterPro" id="IPR017970">
    <property type="entry name" value="Homeobox_CS"/>
</dbReference>
<feature type="region of interest" description="Disordered" evidence="7">
    <location>
        <begin position="374"/>
        <end position="463"/>
    </location>
</feature>
<evidence type="ECO:0000256" key="6">
    <source>
        <dbReference type="RuleBase" id="RU000682"/>
    </source>
</evidence>
<name>A0A5C3LDP6_COPMA</name>
<dbReference type="GO" id="GO:0000977">
    <property type="term" value="F:RNA polymerase II transcription regulatory region sequence-specific DNA binding"/>
    <property type="evidence" value="ECO:0007669"/>
    <property type="project" value="TreeGrafter"/>
</dbReference>
<accession>A0A5C3LDP6</accession>
<evidence type="ECO:0000313" key="10">
    <source>
        <dbReference type="Proteomes" id="UP000307440"/>
    </source>
</evidence>
<dbReference type="Pfam" id="PF00046">
    <property type="entry name" value="Homeodomain"/>
    <property type="match status" value="1"/>
</dbReference>
<feature type="DNA-binding region" description="Homeobox" evidence="5">
    <location>
        <begin position="144"/>
        <end position="203"/>
    </location>
</feature>
<evidence type="ECO:0000256" key="4">
    <source>
        <dbReference type="ARBA" id="ARBA00023242"/>
    </source>
</evidence>
<dbReference type="InterPro" id="IPR001356">
    <property type="entry name" value="HD"/>
</dbReference>
<dbReference type="SUPFAM" id="SSF46689">
    <property type="entry name" value="Homeodomain-like"/>
    <property type="match status" value="1"/>
</dbReference>
<evidence type="ECO:0000256" key="1">
    <source>
        <dbReference type="ARBA" id="ARBA00004123"/>
    </source>
</evidence>
<dbReference type="AlphaFoldDB" id="A0A5C3LDP6"/>
<dbReference type="EMBL" id="ML210146">
    <property type="protein sequence ID" value="TFK30890.1"/>
    <property type="molecule type" value="Genomic_DNA"/>
</dbReference>
<comment type="subcellular location">
    <subcellularLocation>
        <location evidence="1 5 6">Nucleus</location>
    </subcellularLocation>
</comment>
<evidence type="ECO:0000313" key="9">
    <source>
        <dbReference type="EMBL" id="TFK30890.1"/>
    </source>
</evidence>
<dbReference type="PROSITE" id="PS00027">
    <property type="entry name" value="HOMEOBOX_1"/>
    <property type="match status" value="1"/>
</dbReference>
<dbReference type="PANTHER" id="PTHR46123:SF7">
    <property type="entry name" value="DOUBLE HOMEOBOX PROTEIN A"/>
    <property type="match status" value="1"/>
</dbReference>
<sequence length="521" mass="58286">MSEHNGQQFWGQLLQLTSSWKAIARPSPGSSSSNNSSSTFPPLNLTTPLDVSAFLTSLNLSGDAIAEASLRIHKTTEELKAIHTRNYEHLCRQAVQANKESASQAMLYDSLRRACQASFHRQLPRIKEEFLKSYQHVQHVQQRSENKRTPFNPEYTPLLEKYFEHNAYPSPGDREWLARKTMMSFRQIEVWFQNHRRRARKEGRQFTKLPVDHVPARLSLEALELNMPPMAIPQKQDPVPSLPASDALSCSHSPIFPVDNILDSSIRPAHAFPKVYSKDASFSEEPFPCKSGIYRFPPAVWPRDHGTSSPRATSCTIDELCETFMSQLRIFEGQPKVVQRQSGKTRSWFASRCIGPILAPHPALLRSQPLAVASACPSVPDTPSPNLQKRIAPVIKQRRRQSPTLDAISHPSNPTPSLPSTRRSRPISRVSSNSSLSSQTSSGSSAHDPDTPDSSPSPSRALSLPSVYGIDDSFLDFQQNSSLDAPHASCDFIEHLLLPTKHQAMWPAPRQHSSPRHNIDL</sequence>
<evidence type="ECO:0000256" key="2">
    <source>
        <dbReference type="ARBA" id="ARBA00023125"/>
    </source>
</evidence>
<proteinExistence type="predicted"/>
<organism evidence="9 10">
    <name type="scientific">Coprinopsis marcescibilis</name>
    <name type="common">Agaric fungus</name>
    <name type="synonym">Psathyrella marcescibilis</name>
    <dbReference type="NCBI Taxonomy" id="230819"/>
    <lineage>
        <taxon>Eukaryota</taxon>
        <taxon>Fungi</taxon>
        <taxon>Dikarya</taxon>
        <taxon>Basidiomycota</taxon>
        <taxon>Agaricomycotina</taxon>
        <taxon>Agaricomycetes</taxon>
        <taxon>Agaricomycetidae</taxon>
        <taxon>Agaricales</taxon>
        <taxon>Agaricineae</taxon>
        <taxon>Psathyrellaceae</taxon>
        <taxon>Coprinopsis</taxon>
    </lineage>
</organism>
<dbReference type="OrthoDB" id="6159439at2759"/>
<dbReference type="Gene3D" id="1.10.10.60">
    <property type="entry name" value="Homeodomain-like"/>
    <property type="match status" value="1"/>
</dbReference>
<feature type="domain" description="Homeobox" evidence="8">
    <location>
        <begin position="142"/>
        <end position="202"/>
    </location>
</feature>
<keyword evidence="4 5" id="KW-0539">Nucleus</keyword>
<dbReference type="GO" id="GO:0000981">
    <property type="term" value="F:DNA-binding transcription factor activity, RNA polymerase II-specific"/>
    <property type="evidence" value="ECO:0007669"/>
    <property type="project" value="InterPro"/>
</dbReference>